<dbReference type="GO" id="GO:0009395">
    <property type="term" value="P:phospholipid catabolic process"/>
    <property type="evidence" value="ECO:0007669"/>
    <property type="project" value="TreeGrafter"/>
</dbReference>
<dbReference type="EMBL" id="MCGE01000007">
    <property type="protein sequence ID" value="ORZ19634.1"/>
    <property type="molecule type" value="Genomic_DNA"/>
</dbReference>
<evidence type="ECO:0000313" key="3">
    <source>
        <dbReference type="EMBL" id="ORZ19634.1"/>
    </source>
</evidence>
<proteinExistence type="predicted"/>
<sequence length="292" mass="33839">MKILSTLLLCMCSILSVLGAEKNVTSTSSSSIVPGKFFDRVVIFIFENQDYSKVMKNKYFASLPKKHNGVLLTHYLATTHPSQPNYIALISGDTKGTKEDDKSDIERQTIVDLLEKKKISWKSYQEDYPGDCDKRMDIKNYARKHNPFMSFVNISENKKRCANIVNSKQLDEDIKNNEVPQFVFYTPDLKNDAHDTNIKYASRWFKKYLERRINNKAFNKNTMFAVTFDEDDGGTDNNKVYTALFGPDFHRKKNTKTDSKKYNHYSLLRTIEDNWELGTLKKNDKTAVPFDL</sequence>
<dbReference type="PANTHER" id="PTHR31956">
    <property type="entry name" value="NON-SPECIFIC PHOSPHOLIPASE C4-RELATED"/>
    <property type="match status" value="1"/>
</dbReference>
<accession>A0A1X2INN0</accession>
<keyword evidence="4" id="KW-1185">Reference proteome</keyword>
<dbReference type="InterPro" id="IPR007312">
    <property type="entry name" value="Phosphoesterase"/>
</dbReference>
<dbReference type="AlphaFoldDB" id="A0A1X2INN0"/>
<keyword evidence="2" id="KW-0732">Signal</keyword>
<evidence type="ECO:0000256" key="2">
    <source>
        <dbReference type="SAM" id="SignalP"/>
    </source>
</evidence>
<dbReference type="OrthoDB" id="5135119at2759"/>
<dbReference type="InterPro" id="IPR017850">
    <property type="entry name" value="Alkaline_phosphatase_core_sf"/>
</dbReference>
<dbReference type="Proteomes" id="UP000193560">
    <property type="component" value="Unassembled WGS sequence"/>
</dbReference>
<dbReference type="Gene3D" id="3.40.720.10">
    <property type="entry name" value="Alkaline Phosphatase, subunit A"/>
    <property type="match status" value="1"/>
</dbReference>
<comment type="caution">
    <text evidence="3">The sequence shown here is derived from an EMBL/GenBank/DDBJ whole genome shotgun (WGS) entry which is preliminary data.</text>
</comment>
<feature type="chain" id="PRO_5013230798" evidence="2">
    <location>
        <begin position="20"/>
        <end position="292"/>
    </location>
</feature>
<dbReference type="STRING" id="90262.A0A1X2INN0"/>
<dbReference type="Pfam" id="PF04185">
    <property type="entry name" value="Phosphoesterase"/>
    <property type="match status" value="1"/>
</dbReference>
<evidence type="ECO:0000313" key="4">
    <source>
        <dbReference type="Proteomes" id="UP000193560"/>
    </source>
</evidence>
<gene>
    <name evidence="3" type="ORF">BCR42DRAFT_410156</name>
</gene>
<dbReference type="PANTHER" id="PTHR31956:SF8">
    <property type="entry name" value="ACID PHOSPHATASE PHOA (AFU_ORTHOLOGUE AFUA_1G03570)"/>
    <property type="match status" value="1"/>
</dbReference>
<feature type="signal peptide" evidence="2">
    <location>
        <begin position="1"/>
        <end position="19"/>
    </location>
</feature>
<name>A0A1X2INN0_9FUNG</name>
<protein>
    <submittedName>
        <fullName evidence="3">Phosphoesterase family-domain-containing protein</fullName>
    </submittedName>
</protein>
<reference evidence="3 4" key="1">
    <citation type="submission" date="2016-07" db="EMBL/GenBank/DDBJ databases">
        <title>Pervasive Adenine N6-methylation of Active Genes in Fungi.</title>
        <authorList>
            <consortium name="DOE Joint Genome Institute"/>
            <person name="Mondo S.J."/>
            <person name="Dannebaum R.O."/>
            <person name="Kuo R.C."/>
            <person name="Labutti K."/>
            <person name="Haridas S."/>
            <person name="Kuo A."/>
            <person name="Salamov A."/>
            <person name="Ahrendt S.R."/>
            <person name="Lipzen A."/>
            <person name="Sullivan W."/>
            <person name="Andreopoulos W.B."/>
            <person name="Clum A."/>
            <person name="Lindquist E."/>
            <person name="Daum C."/>
            <person name="Ramamoorthy G.K."/>
            <person name="Gryganskyi A."/>
            <person name="Culley D."/>
            <person name="Magnuson J.K."/>
            <person name="James T.Y."/>
            <person name="O'Malley M.A."/>
            <person name="Stajich J.E."/>
            <person name="Spatafora J.W."/>
            <person name="Visel A."/>
            <person name="Grigoriev I.V."/>
        </authorList>
    </citation>
    <scope>NUCLEOTIDE SEQUENCE [LARGE SCALE GENOMIC DNA]</scope>
    <source>
        <strain evidence="3 4">NRRL 1336</strain>
    </source>
</reference>
<evidence type="ECO:0000256" key="1">
    <source>
        <dbReference type="ARBA" id="ARBA00022801"/>
    </source>
</evidence>
<organism evidence="3 4">
    <name type="scientific">Absidia repens</name>
    <dbReference type="NCBI Taxonomy" id="90262"/>
    <lineage>
        <taxon>Eukaryota</taxon>
        <taxon>Fungi</taxon>
        <taxon>Fungi incertae sedis</taxon>
        <taxon>Mucoromycota</taxon>
        <taxon>Mucoromycotina</taxon>
        <taxon>Mucoromycetes</taxon>
        <taxon>Mucorales</taxon>
        <taxon>Cunninghamellaceae</taxon>
        <taxon>Absidia</taxon>
    </lineage>
</organism>
<dbReference type="GO" id="GO:0016788">
    <property type="term" value="F:hydrolase activity, acting on ester bonds"/>
    <property type="evidence" value="ECO:0007669"/>
    <property type="project" value="InterPro"/>
</dbReference>
<keyword evidence="1" id="KW-0378">Hydrolase</keyword>